<accession>A0AAV7Y542</accession>
<keyword evidence="2" id="KW-1185">Reference proteome</keyword>
<dbReference type="Proteomes" id="UP001075354">
    <property type="component" value="Chromosome 1"/>
</dbReference>
<dbReference type="EMBL" id="JAPTSV010000001">
    <property type="protein sequence ID" value="KAJ1532005.1"/>
    <property type="molecule type" value="Genomic_DNA"/>
</dbReference>
<organism evidence="1 2">
    <name type="scientific">Megalurothrips usitatus</name>
    <name type="common">bean blossom thrips</name>
    <dbReference type="NCBI Taxonomy" id="439358"/>
    <lineage>
        <taxon>Eukaryota</taxon>
        <taxon>Metazoa</taxon>
        <taxon>Ecdysozoa</taxon>
        <taxon>Arthropoda</taxon>
        <taxon>Hexapoda</taxon>
        <taxon>Insecta</taxon>
        <taxon>Pterygota</taxon>
        <taxon>Neoptera</taxon>
        <taxon>Paraneoptera</taxon>
        <taxon>Thysanoptera</taxon>
        <taxon>Terebrantia</taxon>
        <taxon>Thripoidea</taxon>
        <taxon>Thripidae</taxon>
        <taxon>Megalurothrips</taxon>
    </lineage>
</organism>
<evidence type="ECO:0000313" key="2">
    <source>
        <dbReference type="Proteomes" id="UP001075354"/>
    </source>
</evidence>
<comment type="caution">
    <text evidence="1">The sequence shown here is derived from an EMBL/GenBank/DDBJ whole genome shotgun (WGS) entry which is preliminary data.</text>
</comment>
<reference evidence="1" key="1">
    <citation type="submission" date="2022-12" db="EMBL/GenBank/DDBJ databases">
        <title>Chromosome-level genome assembly of the bean flower thrips Megalurothrips usitatus.</title>
        <authorList>
            <person name="Ma L."/>
            <person name="Liu Q."/>
            <person name="Li H."/>
            <person name="Cai W."/>
        </authorList>
    </citation>
    <scope>NUCLEOTIDE SEQUENCE</scope>
    <source>
        <strain evidence="1">Cailab_2022a</strain>
    </source>
</reference>
<gene>
    <name evidence="1" type="ORF">ONE63_000639</name>
</gene>
<sequence>MATEPEVRQYLRRLRFKRRLEGPRLDLRPRVQAPTALQKIFKQRNQKRSTYYVTAAEPKAGPQDERPFWVPPAEHFAAFVAFQREKVKKDRQKELALPVHIKPNARSRLSTDLLRRLHVPEDPPPPEKTMVDMDPEFYSIVEGRPNRDRISVREYVDSIRDLVRVRLKIGYNEDECLLVDEQFRMERQRLDQILAQQKQYVDLFDQFLAEDHAASMELLKKADQAARLSAEKDAEIKVWIRTLGLLRTQVRVRGTGRTGSAARGATENDCT</sequence>
<evidence type="ECO:0000313" key="1">
    <source>
        <dbReference type="EMBL" id="KAJ1532005.1"/>
    </source>
</evidence>
<proteinExistence type="predicted"/>
<protein>
    <submittedName>
        <fullName evidence="1">Uncharacterized protein</fullName>
    </submittedName>
</protein>
<dbReference type="AlphaFoldDB" id="A0AAV7Y542"/>
<name>A0AAV7Y542_9NEOP</name>